<keyword evidence="2" id="KW-1185">Reference proteome</keyword>
<name>A0A2Z6Q143_9GLOM</name>
<reference evidence="1 2" key="1">
    <citation type="submission" date="2017-11" db="EMBL/GenBank/DDBJ databases">
        <title>The genome of Rhizophagus clarus HR1 reveals common genetic basis of auxotrophy among arbuscular mycorrhizal fungi.</title>
        <authorList>
            <person name="Kobayashi Y."/>
        </authorList>
    </citation>
    <scope>NUCLEOTIDE SEQUENCE [LARGE SCALE GENOMIC DNA]</scope>
    <source>
        <strain evidence="1 2">HR1</strain>
    </source>
</reference>
<dbReference type="EMBL" id="BEXD01000024">
    <property type="protein sequence ID" value="GBB83457.1"/>
    <property type="molecule type" value="Genomic_DNA"/>
</dbReference>
<comment type="caution">
    <text evidence="1">The sequence shown here is derived from an EMBL/GenBank/DDBJ whole genome shotgun (WGS) entry which is preliminary data.</text>
</comment>
<evidence type="ECO:0000313" key="1">
    <source>
        <dbReference type="EMBL" id="GBB83457.1"/>
    </source>
</evidence>
<proteinExistence type="predicted"/>
<organism evidence="1 2">
    <name type="scientific">Rhizophagus clarus</name>
    <dbReference type="NCBI Taxonomy" id="94130"/>
    <lineage>
        <taxon>Eukaryota</taxon>
        <taxon>Fungi</taxon>
        <taxon>Fungi incertae sedis</taxon>
        <taxon>Mucoromycota</taxon>
        <taxon>Glomeromycotina</taxon>
        <taxon>Glomeromycetes</taxon>
        <taxon>Glomerales</taxon>
        <taxon>Glomeraceae</taxon>
        <taxon>Rhizophagus</taxon>
    </lineage>
</organism>
<accession>A0A2Z6Q143</accession>
<dbReference type="SUPFAM" id="SSF52047">
    <property type="entry name" value="RNI-like"/>
    <property type="match status" value="1"/>
</dbReference>
<protein>
    <submittedName>
        <fullName evidence="1">Uncharacterized protein</fullName>
    </submittedName>
</protein>
<dbReference type="AlphaFoldDB" id="A0A2Z6Q143"/>
<dbReference type="Proteomes" id="UP000247702">
    <property type="component" value="Unassembled WGS sequence"/>
</dbReference>
<dbReference type="InterPro" id="IPR032675">
    <property type="entry name" value="LRR_dom_sf"/>
</dbReference>
<gene>
    <name evidence="1" type="ORF">RclHR1_10190006</name>
</gene>
<evidence type="ECO:0000313" key="2">
    <source>
        <dbReference type="Proteomes" id="UP000247702"/>
    </source>
</evidence>
<dbReference type="Gene3D" id="3.80.10.10">
    <property type="entry name" value="Ribonuclease Inhibitor"/>
    <property type="match status" value="1"/>
</dbReference>
<sequence>MAQLIEDCLRIIFTELKNDSNSLYSCVLVNRYWCRIAIPILWKNPYNHKNISNKNKFYYTIINLLPTSSKQYLLDNNIDLPFITLSNQPLLLFNYISFSSQISSKFINNITKSLLKNEFDLDKYKKLENEIYKLFINNCKFIKDFCWETTQSLHKYSGASTCFSQLCVLTIDLQFVNSEALFGMSKICQNIEDLKVHYYSSKRDSLGLIKFLDIQRNLQSLYLHFKIKSVRKQSIQLSEVIKRKSVTLKKLIIGPTITLISPEFLPSLINLQHLEFTNSMYMSKKEIVEMQEWENYLSISSLPNLRYIKTGLCLPLRNDYKLIENSHGNIREINICRRRFNNKRDPLHSEKLIEVIPKHCPKVESLTIDAELKNLSGIREILLNCSQLKKIKLSSCNNKWRLIICDELLDILIKFSQNNLYSFSFNRWKFSVDGLKSFFENWRNKHPIIFNLYPDLGSFTIEHQVVMKKYVDEGVIKKTNCLEHTLLETNFRPQ</sequence>